<dbReference type="PANTHER" id="PTHR37488:SF2">
    <property type="entry name" value="DUF1275 DOMAIN-CONTAINING PROTEIN"/>
    <property type="match status" value="1"/>
</dbReference>
<dbReference type="OrthoDB" id="5223589at2759"/>
<dbReference type="InterPro" id="IPR010699">
    <property type="entry name" value="DUF1275"/>
</dbReference>
<organism evidence="3 4">
    <name type="scientific">Cryoendolithus antarcticus</name>
    <dbReference type="NCBI Taxonomy" id="1507870"/>
    <lineage>
        <taxon>Eukaryota</taxon>
        <taxon>Fungi</taxon>
        <taxon>Dikarya</taxon>
        <taxon>Ascomycota</taxon>
        <taxon>Pezizomycotina</taxon>
        <taxon>Dothideomycetes</taxon>
        <taxon>Dothideomycetidae</taxon>
        <taxon>Cladosporiales</taxon>
        <taxon>Cladosporiaceae</taxon>
        <taxon>Cryoendolithus</taxon>
    </lineage>
</organism>
<dbReference type="InParanoid" id="A0A1V8S804"/>
<comment type="caution">
    <text evidence="3">The sequence shown here is derived from an EMBL/GenBank/DDBJ whole genome shotgun (WGS) entry which is preliminary data.</text>
</comment>
<evidence type="ECO:0008006" key="5">
    <source>
        <dbReference type="Google" id="ProtNLM"/>
    </source>
</evidence>
<feature type="transmembrane region" description="Helical" evidence="2">
    <location>
        <begin position="131"/>
        <end position="148"/>
    </location>
</feature>
<evidence type="ECO:0000313" key="3">
    <source>
        <dbReference type="EMBL" id="OQN95276.1"/>
    </source>
</evidence>
<keyword evidence="2" id="KW-0472">Membrane</keyword>
<feature type="transmembrane region" description="Helical" evidence="2">
    <location>
        <begin position="73"/>
        <end position="94"/>
    </location>
</feature>
<protein>
    <recommendedName>
        <fullName evidence="5">DUF1275 domain protein</fullName>
    </recommendedName>
</protein>
<feature type="transmembrane region" description="Helical" evidence="2">
    <location>
        <begin position="101"/>
        <end position="119"/>
    </location>
</feature>
<dbReference type="PANTHER" id="PTHR37488">
    <property type="entry name" value="DUF1275 DOMAIN-CONTAINING PROTEIN"/>
    <property type="match status" value="1"/>
</dbReference>
<keyword evidence="4" id="KW-1185">Reference proteome</keyword>
<feature type="transmembrane region" description="Helical" evidence="2">
    <location>
        <begin position="188"/>
        <end position="205"/>
    </location>
</feature>
<dbReference type="EMBL" id="NAJO01000116">
    <property type="protein sequence ID" value="OQN95276.1"/>
    <property type="molecule type" value="Genomic_DNA"/>
</dbReference>
<keyword evidence="2" id="KW-1133">Transmembrane helix</keyword>
<name>A0A1V8S804_9PEZI</name>
<reference evidence="4" key="1">
    <citation type="submission" date="2017-03" db="EMBL/GenBank/DDBJ databases">
        <title>Genomes of endolithic fungi from Antarctica.</title>
        <authorList>
            <person name="Coleine C."/>
            <person name="Masonjones S."/>
            <person name="Stajich J.E."/>
        </authorList>
    </citation>
    <scope>NUCLEOTIDE SEQUENCE [LARGE SCALE GENOMIC DNA]</scope>
    <source>
        <strain evidence="4">CCFEE 5527</strain>
    </source>
</reference>
<keyword evidence="2" id="KW-0812">Transmembrane</keyword>
<evidence type="ECO:0000256" key="1">
    <source>
        <dbReference type="SAM" id="MobiDB-lite"/>
    </source>
</evidence>
<evidence type="ECO:0000313" key="4">
    <source>
        <dbReference type="Proteomes" id="UP000192596"/>
    </source>
</evidence>
<dbReference type="Proteomes" id="UP000192596">
    <property type="component" value="Unassembled WGS sequence"/>
</dbReference>
<proteinExistence type="predicted"/>
<accession>A0A1V8S804</accession>
<evidence type="ECO:0000256" key="2">
    <source>
        <dbReference type="SAM" id="Phobius"/>
    </source>
</evidence>
<dbReference type="AlphaFoldDB" id="A0A1V8S804"/>
<gene>
    <name evidence="3" type="ORF">B0A48_18658</name>
</gene>
<feature type="region of interest" description="Disordered" evidence="1">
    <location>
        <begin position="238"/>
        <end position="260"/>
    </location>
</feature>
<dbReference type="Pfam" id="PF06912">
    <property type="entry name" value="DUF1275"/>
    <property type="match status" value="1"/>
</dbReference>
<dbReference type="STRING" id="1507870.A0A1V8S804"/>
<sequence>MKIPWSKGYFSQSLCVDHLIELQLLVLSFSIGVQDAIAFPDFHCFASNQTGNSVVLAIGVAGLSADQFSLANIGISLSNFLLGAILTGQIANVVGPRRRGWLLFSHFIQTILVFGAAIVQSLDHDSGTGPHAMGAIALLALSSGAQVASMRPMRVPEITTAMATAAWVDFVIDPKLLAVSNAPRDRRAMFLLTLIGGSFAGAFMYKGVGSSNTLLLSAAGKLLVTVSLLVNQGEEANNSSVIKSSPDRPLGSLDVAREPV</sequence>